<reference evidence="1" key="1">
    <citation type="journal article" date="2014" name="Front. Microbiol.">
        <title>High frequency of phylogenetically diverse reductive dehalogenase-homologous genes in deep subseafloor sedimentary metagenomes.</title>
        <authorList>
            <person name="Kawai M."/>
            <person name="Futagami T."/>
            <person name="Toyoda A."/>
            <person name="Takaki Y."/>
            <person name="Nishi S."/>
            <person name="Hori S."/>
            <person name="Arai W."/>
            <person name="Tsubouchi T."/>
            <person name="Morono Y."/>
            <person name="Uchiyama I."/>
            <person name="Ito T."/>
            <person name="Fujiyama A."/>
            <person name="Inagaki F."/>
            <person name="Takami H."/>
        </authorList>
    </citation>
    <scope>NUCLEOTIDE SEQUENCE</scope>
    <source>
        <strain evidence="1">Expedition CK06-06</strain>
    </source>
</reference>
<organism evidence="1">
    <name type="scientific">marine sediment metagenome</name>
    <dbReference type="NCBI Taxonomy" id="412755"/>
    <lineage>
        <taxon>unclassified sequences</taxon>
        <taxon>metagenomes</taxon>
        <taxon>ecological metagenomes</taxon>
    </lineage>
</organism>
<dbReference type="EMBL" id="BART01002577">
    <property type="protein sequence ID" value="GAG64304.1"/>
    <property type="molecule type" value="Genomic_DNA"/>
</dbReference>
<protein>
    <submittedName>
        <fullName evidence="1">Uncharacterized protein</fullName>
    </submittedName>
</protein>
<name>X0Z5C6_9ZZZZ</name>
<comment type="caution">
    <text evidence="1">The sequence shown here is derived from an EMBL/GenBank/DDBJ whole genome shotgun (WGS) entry which is preliminary data.</text>
</comment>
<accession>X0Z5C6</accession>
<dbReference type="AlphaFoldDB" id="X0Z5C6"/>
<evidence type="ECO:0000313" key="1">
    <source>
        <dbReference type="EMBL" id="GAG64304.1"/>
    </source>
</evidence>
<gene>
    <name evidence="1" type="ORF">S01H4_07758</name>
</gene>
<proteinExistence type="predicted"/>
<sequence length="83" mass="10202">MSHTVARCYPKKMYTWGKENVLEIKCRVFENNDWLRTVRVRVPFPLYFEELTHLLMEHLDVGNIEFQQHMEYHIPHEWPESIN</sequence>